<dbReference type="GO" id="GO:0005525">
    <property type="term" value="F:GTP binding"/>
    <property type="evidence" value="ECO:0007669"/>
    <property type="project" value="UniProtKB-KW"/>
</dbReference>
<dbReference type="SFLD" id="SFLDG01383">
    <property type="entry name" value="cyclic_pyranopterin_phosphate"/>
    <property type="match status" value="1"/>
</dbReference>
<dbReference type="InterPro" id="IPR010505">
    <property type="entry name" value="MoaA_twitch"/>
</dbReference>
<dbReference type="NCBIfam" id="TIGR02666">
    <property type="entry name" value="moaA"/>
    <property type="match status" value="1"/>
</dbReference>
<keyword evidence="8" id="KW-0411">Iron-sulfur</keyword>
<evidence type="ECO:0000256" key="5">
    <source>
        <dbReference type="ARBA" id="ARBA00022723"/>
    </source>
</evidence>
<proteinExistence type="inferred from homology"/>
<dbReference type="GO" id="GO:0051539">
    <property type="term" value="F:4 iron, 4 sulfur cluster binding"/>
    <property type="evidence" value="ECO:0007669"/>
    <property type="project" value="UniProtKB-KW"/>
</dbReference>
<evidence type="ECO:0000256" key="11">
    <source>
        <dbReference type="ARBA" id="ARBA00023239"/>
    </source>
</evidence>
<evidence type="ECO:0000256" key="3">
    <source>
        <dbReference type="ARBA" id="ARBA00022485"/>
    </source>
</evidence>
<dbReference type="InterPro" id="IPR006638">
    <property type="entry name" value="Elp3/MiaA/NifB-like_rSAM"/>
</dbReference>
<name>A0A833E9W8_CALS0</name>
<evidence type="ECO:0000256" key="1">
    <source>
        <dbReference type="ARBA" id="ARBA00001966"/>
    </source>
</evidence>
<evidence type="ECO:0000313" key="14">
    <source>
        <dbReference type="EMBL" id="HIQ29639.1"/>
    </source>
</evidence>
<dbReference type="CDD" id="cd01335">
    <property type="entry name" value="Radical_SAM"/>
    <property type="match status" value="1"/>
</dbReference>
<dbReference type="GO" id="GO:0006777">
    <property type="term" value="P:Mo-molybdopterin cofactor biosynthetic process"/>
    <property type="evidence" value="ECO:0007669"/>
    <property type="project" value="UniProtKB-KW"/>
</dbReference>
<keyword evidence="11" id="KW-0456">Lyase</keyword>
<evidence type="ECO:0000256" key="12">
    <source>
        <dbReference type="ARBA" id="ARBA00048697"/>
    </source>
</evidence>
<keyword evidence="7" id="KW-0408">Iron</keyword>
<comment type="cofactor">
    <cofactor evidence="1">
        <name>[4Fe-4S] cluster</name>
        <dbReference type="ChEBI" id="CHEBI:49883"/>
    </cofactor>
</comment>
<evidence type="ECO:0000313" key="15">
    <source>
        <dbReference type="Proteomes" id="UP000608579"/>
    </source>
</evidence>
<dbReference type="HAMAP" id="MF_01225_B">
    <property type="entry name" value="MoaA_B"/>
    <property type="match status" value="1"/>
</dbReference>
<dbReference type="InterPro" id="IPR007197">
    <property type="entry name" value="rSAM"/>
</dbReference>
<dbReference type="InterPro" id="IPR040064">
    <property type="entry name" value="MoaA-like"/>
</dbReference>
<dbReference type="PROSITE" id="PS01305">
    <property type="entry name" value="MOAA_NIFB_PQQE"/>
    <property type="match status" value="1"/>
</dbReference>
<evidence type="ECO:0000256" key="2">
    <source>
        <dbReference type="ARBA" id="ARBA00012167"/>
    </source>
</evidence>
<keyword evidence="3" id="KW-0004">4Fe-4S</keyword>
<keyword evidence="6" id="KW-0547">Nucleotide-binding</keyword>
<evidence type="ECO:0000259" key="13">
    <source>
        <dbReference type="PROSITE" id="PS51918"/>
    </source>
</evidence>
<evidence type="ECO:0000256" key="6">
    <source>
        <dbReference type="ARBA" id="ARBA00022741"/>
    </source>
</evidence>
<dbReference type="Gene3D" id="3.20.20.70">
    <property type="entry name" value="Aldolase class I"/>
    <property type="match status" value="1"/>
</dbReference>
<dbReference type="SUPFAM" id="SSF102114">
    <property type="entry name" value="Radical SAM enzymes"/>
    <property type="match status" value="1"/>
</dbReference>
<evidence type="ECO:0000256" key="8">
    <source>
        <dbReference type="ARBA" id="ARBA00023014"/>
    </source>
</evidence>
<comment type="caution">
    <text evidence="14">The sequence shown here is derived from an EMBL/GenBank/DDBJ whole genome shotgun (WGS) entry which is preliminary data.</text>
</comment>
<dbReference type="SMART" id="SM00729">
    <property type="entry name" value="Elp3"/>
    <property type="match status" value="1"/>
</dbReference>
<dbReference type="GO" id="GO:0061798">
    <property type="term" value="F:GTP 3',8'-cyclase activity"/>
    <property type="evidence" value="ECO:0007669"/>
    <property type="project" value="UniProtKB-EC"/>
</dbReference>
<dbReference type="InterPro" id="IPR013785">
    <property type="entry name" value="Aldolase_TIM"/>
</dbReference>
<evidence type="ECO:0000256" key="7">
    <source>
        <dbReference type="ARBA" id="ARBA00023004"/>
    </source>
</evidence>
<protein>
    <recommendedName>
        <fullName evidence="2">GTP 3',8-cyclase</fullName>
        <ecNumber evidence="2">4.1.99.22</ecNumber>
    </recommendedName>
</protein>
<dbReference type="PROSITE" id="PS51918">
    <property type="entry name" value="RADICAL_SAM"/>
    <property type="match status" value="1"/>
</dbReference>
<organism evidence="14 15">
    <name type="scientific">Caldiarchaeum subterraneum</name>
    <dbReference type="NCBI Taxonomy" id="311458"/>
    <lineage>
        <taxon>Archaea</taxon>
        <taxon>Nitrososphaerota</taxon>
        <taxon>Candidatus Caldarchaeales</taxon>
        <taxon>Candidatus Caldarchaeaceae</taxon>
        <taxon>Candidatus Caldarchaeum</taxon>
    </lineage>
</organism>
<dbReference type="AlphaFoldDB" id="A0A833E9W8"/>
<dbReference type="InterPro" id="IPR000385">
    <property type="entry name" value="MoaA_NifB_PqqE_Fe-S-bd_CS"/>
</dbReference>
<dbReference type="Pfam" id="PF06463">
    <property type="entry name" value="Mob_synth_C"/>
    <property type="match status" value="1"/>
</dbReference>
<dbReference type="InterPro" id="IPR058240">
    <property type="entry name" value="rSAM_sf"/>
</dbReference>
<evidence type="ECO:0000256" key="9">
    <source>
        <dbReference type="ARBA" id="ARBA00023134"/>
    </source>
</evidence>
<keyword evidence="9" id="KW-0342">GTP-binding</keyword>
<accession>A0A833E9W8</accession>
<dbReference type="Proteomes" id="UP000608579">
    <property type="component" value="Unassembled WGS sequence"/>
</dbReference>
<dbReference type="InterPro" id="IPR013483">
    <property type="entry name" value="MoaA"/>
</dbReference>
<evidence type="ECO:0000256" key="10">
    <source>
        <dbReference type="ARBA" id="ARBA00023150"/>
    </source>
</evidence>
<evidence type="ECO:0000256" key="4">
    <source>
        <dbReference type="ARBA" id="ARBA00022691"/>
    </source>
</evidence>
<dbReference type="SFLD" id="SFLDG01386">
    <property type="entry name" value="main_SPASM_domain-containing"/>
    <property type="match status" value="1"/>
</dbReference>
<comment type="catalytic activity">
    <reaction evidence="12">
        <text>GTP + AH2 + S-adenosyl-L-methionine = (8S)-3',8-cyclo-7,8-dihydroguanosine 5'-triphosphate + 5'-deoxyadenosine + L-methionine + A + H(+)</text>
        <dbReference type="Rhea" id="RHEA:49576"/>
        <dbReference type="ChEBI" id="CHEBI:13193"/>
        <dbReference type="ChEBI" id="CHEBI:15378"/>
        <dbReference type="ChEBI" id="CHEBI:17319"/>
        <dbReference type="ChEBI" id="CHEBI:17499"/>
        <dbReference type="ChEBI" id="CHEBI:37565"/>
        <dbReference type="ChEBI" id="CHEBI:57844"/>
        <dbReference type="ChEBI" id="CHEBI:59789"/>
        <dbReference type="ChEBI" id="CHEBI:131766"/>
        <dbReference type="EC" id="4.1.99.22"/>
    </reaction>
</comment>
<keyword evidence="5" id="KW-0479">Metal-binding</keyword>
<keyword evidence="4" id="KW-0949">S-adenosyl-L-methionine</keyword>
<reference evidence="14" key="1">
    <citation type="journal article" date="2020" name="ISME J.">
        <title>Gammaproteobacteria mediating utilization of methyl-, sulfur- and petroleum organic compounds in deep ocean hydrothermal plumes.</title>
        <authorList>
            <person name="Zhou Z."/>
            <person name="Liu Y."/>
            <person name="Pan J."/>
            <person name="Cron B.R."/>
            <person name="Toner B.M."/>
            <person name="Anantharaman K."/>
            <person name="Breier J.A."/>
            <person name="Dick G.J."/>
            <person name="Li M."/>
        </authorList>
    </citation>
    <scope>NUCLEOTIDE SEQUENCE</scope>
    <source>
        <strain evidence="14">SZUA-1515</strain>
    </source>
</reference>
<feature type="domain" description="Radical SAM core" evidence="13">
    <location>
        <begin position="10"/>
        <end position="229"/>
    </location>
</feature>
<sequence>MDVKPPLVDGFGRAAKKVRISVTDRCNFRCNFCMPITPVWLPHRELLTFEEITRLVRILASMGVDKVRLTGGEPLVRKDIEKLVSQIASVKGVKSLAMTTNGYLLSDMAEKLKQAGLQSVTISLHSLKPERFEQIVGRGDVFSKVLDGLRKALEVGLTPVKINCVVTRGCNDDEILDFIELSRQSGVVVRFIEYMPFDGQKLWDTKLVVSGREIIERIEKHYRLVHLPREEGSTARVYRFADGSAGEVNVITSITEPFCGDCDRIRIKADGKIVPCLFSTDEYDVKELIRGGASDEELELFIRAVFARKSPGVEQLLRRHQLAPHIRPMHTIGG</sequence>
<dbReference type="SFLD" id="SFLDG01067">
    <property type="entry name" value="SPASM/twitch_domain_containing"/>
    <property type="match status" value="1"/>
</dbReference>
<dbReference type="CDD" id="cd21117">
    <property type="entry name" value="Twitch_MoaA"/>
    <property type="match status" value="1"/>
</dbReference>
<dbReference type="Pfam" id="PF04055">
    <property type="entry name" value="Radical_SAM"/>
    <property type="match status" value="1"/>
</dbReference>
<dbReference type="NCBIfam" id="NF001199">
    <property type="entry name" value="PRK00164.2-1"/>
    <property type="match status" value="1"/>
</dbReference>
<dbReference type="GO" id="GO:0061799">
    <property type="term" value="F:cyclic pyranopterin monophosphate synthase activity"/>
    <property type="evidence" value="ECO:0007669"/>
    <property type="project" value="TreeGrafter"/>
</dbReference>
<dbReference type="SFLD" id="SFLDS00029">
    <property type="entry name" value="Radical_SAM"/>
    <property type="match status" value="1"/>
</dbReference>
<dbReference type="EC" id="4.1.99.22" evidence="2"/>
<dbReference type="UniPathway" id="UPA00344"/>
<dbReference type="PANTHER" id="PTHR22960">
    <property type="entry name" value="MOLYBDOPTERIN COFACTOR SYNTHESIS PROTEIN A"/>
    <property type="match status" value="1"/>
</dbReference>
<dbReference type="EMBL" id="DQVM01000071">
    <property type="protein sequence ID" value="HIQ29639.1"/>
    <property type="molecule type" value="Genomic_DNA"/>
</dbReference>
<keyword evidence="10" id="KW-0501">Molybdenum cofactor biosynthesis</keyword>
<dbReference type="GO" id="GO:0046872">
    <property type="term" value="F:metal ion binding"/>
    <property type="evidence" value="ECO:0007669"/>
    <property type="project" value="UniProtKB-KW"/>
</dbReference>
<gene>
    <name evidence="14" type="primary">moaA</name>
    <name evidence="14" type="ORF">EYH45_03645</name>
</gene>
<dbReference type="InterPro" id="IPR050105">
    <property type="entry name" value="MoCo_biosynth_MoaA/MoaC"/>
</dbReference>
<dbReference type="PANTHER" id="PTHR22960:SF0">
    <property type="entry name" value="MOLYBDENUM COFACTOR BIOSYNTHESIS PROTEIN 1"/>
    <property type="match status" value="1"/>
</dbReference>